<evidence type="ECO:0000256" key="4">
    <source>
        <dbReference type="ARBA" id="ARBA00022679"/>
    </source>
</evidence>
<keyword evidence="4" id="KW-0808">Transferase</keyword>
<keyword evidence="2" id="KW-1003">Cell membrane</keyword>
<comment type="subcellular location">
    <subcellularLocation>
        <location evidence="1">Cell membrane</location>
    </subcellularLocation>
</comment>
<keyword evidence="3" id="KW-0328">Glycosyltransferase</keyword>
<protein>
    <recommendedName>
        <fullName evidence="6">Glycosyltransferase 2-like domain-containing protein</fullName>
    </recommendedName>
</protein>
<dbReference type="Gene3D" id="3.90.550.10">
    <property type="entry name" value="Spore Coat Polysaccharide Biosynthesis Protein SpsA, Chain A"/>
    <property type="match status" value="1"/>
</dbReference>
<dbReference type="CDD" id="cd00761">
    <property type="entry name" value="Glyco_tranf_GTA_type"/>
    <property type="match status" value="1"/>
</dbReference>
<evidence type="ECO:0000256" key="2">
    <source>
        <dbReference type="ARBA" id="ARBA00022475"/>
    </source>
</evidence>
<dbReference type="Pfam" id="PF00535">
    <property type="entry name" value="Glycos_transf_2"/>
    <property type="match status" value="1"/>
</dbReference>
<dbReference type="Proteomes" id="UP000249633">
    <property type="component" value="Unassembled WGS sequence"/>
</dbReference>
<dbReference type="InterPro" id="IPR001173">
    <property type="entry name" value="Glyco_trans_2-like"/>
</dbReference>
<organism evidence="7 8">
    <name type="scientific">Roseateles depolymerans</name>
    <dbReference type="NCBI Taxonomy" id="76731"/>
    <lineage>
        <taxon>Bacteria</taxon>
        <taxon>Pseudomonadati</taxon>
        <taxon>Pseudomonadota</taxon>
        <taxon>Betaproteobacteria</taxon>
        <taxon>Burkholderiales</taxon>
        <taxon>Sphaerotilaceae</taxon>
        <taxon>Roseateles</taxon>
    </lineage>
</organism>
<dbReference type="SUPFAM" id="SSF53448">
    <property type="entry name" value="Nucleotide-diphospho-sugar transferases"/>
    <property type="match status" value="1"/>
</dbReference>
<sequence>MSTEIARQRMSTRLAVIICTWNRAETLRITLDSLRGQELADGIEVDFIVMDNNSSDATRQVVDAARTGWPVGRLHYLFEGRQGKQFALNTGIAQARSLGCELLAFTDDDILFPADWCRQTVALFADPTLMLIGGKTLLDWPPSGPPAWFHRDMAAILAGVDLGDERQCPPDPEYAPAGSNMAARAALFDRVGGFSEKHFRHMDYEFGQRCMRLGVRMAYEPGWVVRAPVDQQLLSKRYFRRWSLKAGISPWQDMQAGVRHLAWVPLWLYRRTAGDLLAWLVAPVRGEPEADRFLRELRIWRAWGTLQSRWISRLRPAAYPEWVKARSQKRNNVY</sequence>
<name>A0A2W5DIT8_9BURK</name>
<dbReference type="GO" id="GO:0016757">
    <property type="term" value="F:glycosyltransferase activity"/>
    <property type="evidence" value="ECO:0007669"/>
    <property type="project" value="UniProtKB-KW"/>
</dbReference>
<dbReference type="EMBL" id="QFOD01000017">
    <property type="protein sequence ID" value="PZP29684.1"/>
    <property type="molecule type" value="Genomic_DNA"/>
</dbReference>
<dbReference type="AlphaFoldDB" id="A0A2W5DIT8"/>
<evidence type="ECO:0000256" key="5">
    <source>
        <dbReference type="ARBA" id="ARBA00023136"/>
    </source>
</evidence>
<accession>A0A2W5DIT8</accession>
<proteinExistence type="predicted"/>
<gene>
    <name evidence="7" type="ORF">DI603_16620</name>
</gene>
<dbReference type="PANTHER" id="PTHR43646">
    <property type="entry name" value="GLYCOSYLTRANSFERASE"/>
    <property type="match status" value="1"/>
</dbReference>
<evidence type="ECO:0000313" key="8">
    <source>
        <dbReference type="Proteomes" id="UP000249633"/>
    </source>
</evidence>
<reference evidence="7 8" key="1">
    <citation type="submission" date="2017-08" db="EMBL/GenBank/DDBJ databases">
        <title>Infants hospitalized years apart are colonized by the same room-sourced microbial strains.</title>
        <authorList>
            <person name="Brooks B."/>
            <person name="Olm M.R."/>
            <person name="Firek B.A."/>
            <person name="Baker R."/>
            <person name="Thomas B.C."/>
            <person name="Morowitz M.J."/>
            <person name="Banfield J.F."/>
        </authorList>
    </citation>
    <scope>NUCLEOTIDE SEQUENCE [LARGE SCALE GENOMIC DNA]</scope>
    <source>
        <strain evidence="7">S2_012_000_R2_81</strain>
    </source>
</reference>
<comment type="caution">
    <text evidence="7">The sequence shown here is derived from an EMBL/GenBank/DDBJ whole genome shotgun (WGS) entry which is preliminary data.</text>
</comment>
<dbReference type="InterPro" id="IPR029044">
    <property type="entry name" value="Nucleotide-diphossugar_trans"/>
</dbReference>
<feature type="domain" description="Glycosyltransferase 2-like" evidence="6">
    <location>
        <begin position="16"/>
        <end position="132"/>
    </location>
</feature>
<dbReference type="GO" id="GO:0005886">
    <property type="term" value="C:plasma membrane"/>
    <property type="evidence" value="ECO:0007669"/>
    <property type="project" value="UniProtKB-SubCell"/>
</dbReference>
<evidence type="ECO:0000313" key="7">
    <source>
        <dbReference type="EMBL" id="PZP29684.1"/>
    </source>
</evidence>
<evidence type="ECO:0000256" key="1">
    <source>
        <dbReference type="ARBA" id="ARBA00004236"/>
    </source>
</evidence>
<dbReference type="PANTHER" id="PTHR43646:SF2">
    <property type="entry name" value="GLYCOSYLTRANSFERASE 2-LIKE DOMAIN-CONTAINING PROTEIN"/>
    <property type="match status" value="1"/>
</dbReference>
<keyword evidence="5" id="KW-0472">Membrane</keyword>
<evidence type="ECO:0000256" key="3">
    <source>
        <dbReference type="ARBA" id="ARBA00022676"/>
    </source>
</evidence>
<evidence type="ECO:0000259" key="6">
    <source>
        <dbReference type="Pfam" id="PF00535"/>
    </source>
</evidence>